<reference evidence="3 4" key="1">
    <citation type="journal article" date="2018" name="ISME J.">
        <title>A methanotrophic archaeon couples anaerobic oxidation of methane to Fe(III) reduction.</title>
        <authorList>
            <person name="Cai C."/>
            <person name="Leu A.O."/>
            <person name="Xie G.J."/>
            <person name="Guo J."/>
            <person name="Feng Y."/>
            <person name="Zhao J.X."/>
            <person name="Tyson G.W."/>
            <person name="Yuan Z."/>
            <person name="Hu S."/>
        </authorList>
    </citation>
    <scope>NUCLEOTIDE SEQUENCE [LARGE SCALE GENOMIC DNA]</scope>
    <source>
        <strain evidence="3">FeB_12</strain>
    </source>
</reference>
<dbReference type="Pfam" id="PF20250">
    <property type="entry name" value="FapA_N"/>
    <property type="match status" value="1"/>
</dbReference>
<protein>
    <recommendedName>
        <fullName evidence="2">Flagellar Assembly Protein A N-terminal region domain-containing protein</fullName>
    </recommendedName>
</protein>
<feature type="domain" description="Flagellar Assembly Protein A N-terminal region" evidence="2">
    <location>
        <begin position="15"/>
        <end position="185"/>
    </location>
</feature>
<name>A0A855WVS6_9BACT</name>
<comment type="caution">
    <text evidence="3">The sequence shown here is derived from an EMBL/GenBank/DDBJ whole genome shotgun (WGS) entry which is preliminary data.</text>
</comment>
<proteinExistence type="predicted"/>
<gene>
    <name evidence="3" type="ORF">C3F09_11185</name>
</gene>
<dbReference type="PANTHER" id="PTHR38032">
    <property type="entry name" value="POLYMERASE-RELATED"/>
    <property type="match status" value="1"/>
</dbReference>
<dbReference type="Pfam" id="PF03961">
    <property type="entry name" value="FapA"/>
    <property type="match status" value="1"/>
</dbReference>
<dbReference type="AlphaFoldDB" id="A0A855WVS6"/>
<dbReference type="EMBL" id="PQAP01000193">
    <property type="protein sequence ID" value="PWB68706.1"/>
    <property type="molecule type" value="Genomic_DNA"/>
</dbReference>
<sequence length="473" mass="50582">MAGETAQTGTQHKARVTITKDGMHAMLVIYPPSPGEASPTLADIALALDKVGVIYGIDQDLIGKSLRENAYNTPIPAAVGNPPKKGQDSVHTYTFDINNNHSPHEDADGRIDYKQLNFLQSAEIGQVLATRSVPTEGTSGTNVMGKPIPAATGRDVPFRAGSGTKVSEDGRTLSATVTGAICYRNGEVSVKDIVSINQDVDTATGNLDCRGSVRIRGDVKTGFTVMADGDVEVSGAAEDCTIKARGSILIKGGFFGGGNGLLQADGNITVKFAEGQKLVAGGDLTVGGELVHCSVIVRGNVTVKGKHGKIVGGEIRAGREIHTSIAGSEAATPTVLYVGYNTELMSRYYAVQKELNRLKGDSARIKDALYGLYRLQMDGKLTKEKLAVLQKLETFQKDLPQNLSTLESQKVEIESKLSEFRDAKIIIDDVLYPGVKAYFGLVYREILEEVRACKLTLDGSQVLMSAVHRTESH</sequence>
<dbReference type="InterPro" id="IPR046866">
    <property type="entry name" value="FapA_N"/>
</dbReference>
<accession>A0A855WVS6</accession>
<evidence type="ECO:0000313" key="3">
    <source>
        <dbReference type="EMBL" id="PWB68706.1"/>
    </source>
</evidence>
<feature type="compositionally biased region" description="Polar residues" evidence="1">
    <location>
        <begin position="133"/>
        <end position="142"/>
    </location>
</feature>
<organism evidence="3 4">
    <name type="scientific">candidate division GN15 bacterium</name>
    <dbReference type="NCBI Taxonomy" id="2072418"/>
    <lineage>
        <taxon>Bacteria</taxon>
        <taxon>candidate division GN15</taxon>
    </lineage>
</organism>
<evidence type="ECO:0000259" key="2">
    <source>
        <dbReference type="Pfam" id="PF20250"/>
    </source>
</evidence>
<dbReference type="InterPro" id="IPR046865">
    <property type="entry name" value="FapA_b_solenoid"/>
</dbReference>
<evidence type="ECO:0000313" key="4">
    <source>
        <dbReference type="Proteomes" id="UP000250918"/>
    </source>
</evidence>
<dbReference type="Proteomes" id="UP000250918">
    <property type="component" value="Unassembled WGS sequence"/>
</dbReference>
<evidence type="ECO:0000256" key="1">
    <source>
        <dbReference type="SAM" id="MobiDB-lite"/>
    </source>
</evidence>
<dbReference type="PANTHER" id="PTHR38032:SF1">
    <property type="entry name" value="RNA-BINDING PROTEIN KHPB N-TERMINAL DOMAIN-CONTAINING PROTEIN"/>
    <property type="match status" value="1"/>
</dbReference>
<dbReference type="InterPro" id="IPR005646">
    <property type="entry name" value="FapA"/>
</dbReference>
<feature type="region of interest" description="Disordered" evidence="1">
    <location>
        <begin position="133"/>
        <end position="165"/>
    </location>
</feature>